<keyword evidence="1" id="KW-0472">Membrane</keyword>
<feature type="transmembrane region" description="Helical" evidence="1">
    <location>
        <begin position="118"/>
        <end position="135"/>
    </location>
</feature>
<protein>
    <submittedName>
        <fullName evidence="2">Uncharacterized protein</fullName>
    </submittedName>
</protein>
<sequence length="140" mass="15624">MSKEITMTIHQFLQYERGEKSIKDIEIENGLESIATKIINNDRLRKMAAFVIAGLNYTSTVLADTAEAVGRIDSAGNMFLGIIQSIGYWLCLIGCIMEILKSVMNGSSKDVGKVMLKYLLIFAALYLMPFAFNLIKEIFA</sequence>
<dbReference type="AlphaFoldDB" id="A0A9X3XP95"/>
<keyword evidence="3" id="KW-1185">Reference proteome</keyword>
<comment type="caution">
    <text evidence="2">The sequence shown here is derived from an EMBL/GenBank/DDBJ whole genome shotgun (WGS) entry which is preliminary data.</text>
</comment>
<keyword evidence="1" id="KW-1133">Transmembrane helix</keyword>
<keyword evidence="1" id="KW-0812">Transmembrane</keyword>
<gene>
    <name evidence="2" type="ORF">NE398_16125</name>
</gene>
<dbReference type="RefSeq" id="WP_272470594.1">
    <property type="nucleotide sequence ID" value="NZ_JAMRYU010000018.1"/>
</dbReference>
<dbReference type="EMBL" id="JAMRYU010000018">
    <property type="protein sequence ID" value="MDC4241664.1"/>
    <property type="molecule type" value="Genomic_DNA"/>
</dbReference>
<evidence type="ECO:0000313" key="3">
    <source>
        <dbReference type="Proteomes" id="UP001141183"/>
    </source>
</evidence>
<dbReference type="Proteomes" id="UP001141183">
    <property type="component" value="Unassembled WGS sequence"/>
</dbReference>
<evidence type="ECO:0000256" key="1">
    <source>
        <dbReference type="SAM" id="Phobius"/>
    </source>
</evidence>
<organism evidence="2 3">
    <name type="scientific">Clostridium tertium</name>
    <dbReference type="NCBI Taxonomy" id="1559"/>
    <lineage>
        <taxon>Bacteria</taxon>
        <taxon>Bacillati</taxon>
        <taxon>Bacillota</taxon>
        <taxon>Clostridia</taxon>
        <taxon>Eubacteriales</taxon>
        <taxon>Clostridiaceae</taxon>
        <taxon>Clostridium</taxon>
    </lineage>
</organism>
<evidence type="ECO:0000313" key="2">
    <source>
        <dbReference type="EMBL" id="MDC4241664.1"/>
    </source>
</evidence>
<accession>A0A9X3XP95</accession>
<proteinExistence type="predicted"/>
<name>A0A9X3XP95_9CLOT</name>
<feature type="transmembrane region" description="Helical" evidence="1">
    <location>
        <begin position="78"/>
        <end position="97"/>
    </location>
</feature>
<reference evidence="2" key="1">
    <citation type="submission" date="2022-05" db="EMBL/GenBank/DDBJ databases">
        <title>Draft genome sequence of Clostridium tertium strain CP3 isolated from Peru.</title>
        <authorList>
            <person name="Hurtado R."/>
            <person name="Lima L."/>
            <person name="Sousa T."/>
            <person name="Jaiswal A.K."/>
            <person name="Tiwari S."/>
            <person name="Maturrano L."/>
            <person name="Brenig B."/>
            <person name="Azevedo V."/>
        </authorList>
    </citation>
    <scope>NUCLEOTIDE SEQUENCE</scope>
    <source>
        <strain evidence="2">CP3</strain>
    </source>
</reference>